<feature type="transmembrane region" description="Helical" evidence="1">
    <location>
        <begin position="148"/>
        <end position="169"/>
    </location>
</feature>
<sequence length="296" mass="32274">MGNNTSLHAFAYIILGATLVSFTSVLVELAHTGPTVSAFYRMFFGGIILLGISLFRQDRLWISFKGLGIPFLCALFFSMDLFFWHRSIIYVGPGLATILGNMQVFFVALFAVWLLKEKLSWQLMAAIPTAVVGLFLIVRTGWGQQDGAIKLGVLYGILTALCYALYILTLRKSRSDGNENLFSIFSNMSWICLLSALLLGITVVVEPGAGFAIPDLQTWGALLGLGIVGQVFGWVLISKGLPDVNASVAGLAILLQPALAFIWDILFFDRPTTTLEYVGAVIVLAGIYIGFTGRKE</sequence>
<feature type="transmembrane region" description="Helical" evidence="1">
    <location>
        <begin position="90"/>
        <end position="114"/>
    </location>
</feature>
<feature type="transmembrane region" description="Helical" evidence="1">
    <location>
        <begin position="181"/>
        <end position="204"/>
    </location>
</feature>
<dbReference type="Proteomes" id="UP001207337">
    <property type="component" value="Unassembled WGS sequence"/>
</dbReference>
<dbReference type="EMBL" id="JAJNDC010000003">
    <property type="protein sequence ID" value="MCW9713652.1"/>
    <property type="molecule type" value="Genomic_DNA"/>
</dbReference>
<dbReference type="SUPFAM" id="SSF103481">
    <property type="entry name" value="Multidrug resistance efflux transporter EmrE"/>
    <property type="match status" value="2"/>
</dbReference>
<accession>A0ABT3Q0N1</accession>
<dbReference type="InterPro" id="IPR000620">
    <property type="entry name" value="EamA_dom"/>
</dbReference>
<reference evidence="3 4" key="1">
    <citation type="submission" date="2021-11" db="EMBL/GenBank/DDBJ databases">
        <title>Aliifidinibius sp. nov., a new bacterium isolated from saline soil.</title>
        <authorList>
            <person name="Galisteo C."/>
            <person name="De La Haba R."/>
            <person name="Sanchez-Porro C."/>
            <person name="Ventosa A."/>
        </authorList>
    </citation>
    <scope>NUCLEOTIDE SEQUENCE [LARGE SCALE GENOMIC DNA]</scope>
    <source>
        <strain evidence="3 4">KACC 190600</strain>
    </source>
</reference>
<feature type="transmembrane region" description="Helical" evidence="1">
    <location>
        <begin position="7"/>
        <end position="26"/>
    </location>
</feature>
<dbReference type="InterPro" id="IPR037185">
    <property type="entry name" value="EmrE-like"/>
</dbReference>
<feature type="domain" description="EamA" evidence="2">
    <location>
        <begin position="11"/>
        <end position="138"/>
    </location>
</feature>
<keyword evidence="1" id="KW-0472">Membrane</keyword>
<feature type="transmembrane region" description="Helical" evidence="1">
    <location>
        <begin position="216"/>
        <end position="236"/>
    </location>
</feature>
<evidence type="ECO:0000313" key="3">
    <source>
        <dbReference type="EMBL" id="MCW9713652.1"/>
    </source>
</evidence>
<dbReference type="Pfam" id="PF00892">
    <property type="entry name" value="EamA"/>
    <property type="match status" value="2"/>
</dbReference>
<dbReference type="RefSeq" id="WP_265790483.1">
    <property type="nucleotide sequence ID" value="NZ_BAABRS010000003.1"/>
</dbReference>
<gene>
    <name evidence="3" type="ORF">LQ318_12140</name>
</gene>
<feature type="domain" description="EamA" evidence="2">
    <location>
        <begin position="151"/>
        <end position="289"/>
    </location>
</feature>
<keyword evidence="4" id="KW-1185">Reference proteome</keyword>
<keyword evidence="1" id="KW-0812">Transmembrane</keyword>
<evidence type="ECO:0000256" key="1">
    <source>
        <dbReference type="SAM" id="Phobius"/>
    </source>
</evidence>
<keyword evidence="1" id="KW-1133">Transmembrane helix</keyword>
<feature type="transmembrane region" description="Helical" evidence="1">
    <location>
        <begin position="67"/>
        <end position="84"/>
    </location>
</feature>
<feature type="transmembrane region" description="Helical" evidence="1">
    <location>
        <begin position="274"/>
        <end position="291"/>
    </location>
</feature>
<comment type="caution">
    <text evidence="3">The sequence shown here is derived from an EMBL/GenBank/DDBJ whole genome shotgun (WGS) entry which is preliminary data.</text>
</comment>
<name>A0ABT3Q0N1_9BACT</name>
<feature type="transmembrane region" description="Helical" evidence="1">
    <location>
        <begin position="121"/>
        <end position="142"/>
    </location>
</feature>
<proteinExistence type="predicted"/>
<evidence type="ECO:0000313" key="4">
    <source>
        <dbReference type="Proteomes" id="UP001207337"/>
    </source>
</evidence>
<protein>
    <submittedName>
        <fullName evidence="3">DMT family transporter</fullName>
    </submittedName>
</protein>
<organism evidence="3 4">
    <name type="scientific">Fodinibius salicampi</name>
    <dbReference type="NCBI Taxonomy" id="1920655"/>
    <lineage>
        <taxon>Bacteria</taxon>
        <taxon>Pseudomonadati</taxon>
        <taxon>Balneolota</taxon>
        <taxon>Balneolia</taxon>
        <taxon>Balneolales</taxon>
        <taxon>Balneolaceae</taxon>
        <taxon>Fodinibius</taxon>
    </lineage>
</organism>
<feature type="transmembrane region" description="Helical" evidence="1">
    <location>
        <begin position="248"/>
        <end position="268"/>
    </location>
</feature>
<evidence type="ECO:0000259" key="2">
    <source>
        <dbReference type="Pfam" id="PF00892"/>
    </source>
</evidence>
<dbReference type="PANTHER" id="PTHR22911">
    <property type="entry name" value="ACYL-MALONYL CONDENSING ENZYME-RELATED"/>
    <property type="match status" value="1"/>
</dbReference>
<feature type="transmembrane region" description="Helical" evidence="1">
    <location>
        <begin position="38"/>
        <end position="55"/>
    </location>
</feature>